<gene>
    <name evidence="3" type="ORF">DW352_09310</name>
</gene>
<name>A0A345ZUU3_9HYPH</name>
<dbReference type="SUPFAM" id="SSF52499">
    <property type="entry name" value="Isochorismatase-like hydrolases"/>
    <property type="match status" value="1"/>
</dbReference>
<dbReference type="EMBL" id="CP031417">
    <property type="protein sequence ID" value="AXK80690.1"/>
    <property type="molecule type" value="Genomic_DNA"/>
</dbReference>
<reference evidence="3 4" key="1">
    <citation type="submission" date="2018-07" db="EMBL/GenBank/DDBJ databases">
        <authorList>
            <person name="Quirk P.G."/>
            <person name="Krulwich T.A."/>
        </authorList>
    </citation>
    <scope>NUCLEOTIDE SEQUENCE [LARGE SCALE GENOMIC DNA]</scope>
    <source>
        <strain evidence="3 4">CC-BB4</strain>
    </source>
</reference>
<dbReference type="PANTHER" id="PTHR43540:SF1">
    <property type="entry name" value="ISOCHORISMATASE HYDROLASE"/>
    <property type="match status" value="1"/>
</dbReference>
<dbReference type="KEGG" id="ptaw:DW352_09310"/>
<dbReference type="InterPro" id="IPR050272">
    <property type="entry name" value="Isochorismatase-like_hydrls"/>
</dbReference>
<dbReference type="Gene3D" id="3.40.50.850">
    <property type="entry name" value="Isochorismatase-like"/>
    <property type="match status" value="1"/>
</dbReference>
<sequence>MDALTDGSGRHGLAEKRIWESFLTEQDQKVLAAAGYGAPVGFGQRPALLVIDVSYAFVGDKPEPILKSIEKWMNSCGEVGWEAVGKIKRLLDVARPKGIPVIYTTGIYREDSWDLGSWLFKNPRTEKEFDGTDSSLPAGHRIVDDIAPQAKDLVIGKKKPSAFFGTPLTSHLIQLQCDSLIVTGLTTSGCVRATVVDAFNYNYRISVVEDACADRSQASHAVSLCDMHAKYADVVASDAVVKHLQSLPDRLFHLPAGVADPMLSAAQTR</sequence>
<dbReference type="Pfam" id="PF00857">
    <property type="entry name" value="Isochorismatase"/>
    <property type="match status" value="1"/>
</dbReference>
<dbReference type="InterPro" id="IPR000868">
    <property type="entry name" value="Isochorismatase-like_dom"/>
</dbReference>
<evidence type="ECO:0000256" key="1">
    <source>
        <dbReference type="ARBA" id="ARBA00022801"/>
    </source>
</evidence>
<dbReference type="Proteomes" id="UP000254889">
    <property type="component" value="Chromosome"/>
</dbReference>
<dbReference type="GO" id="GO:0016787">
    <property type="term" value="F:hydrolase activity"/>
    <property type="evidence" value="ECO:0007669"/>
    <property type="project" value="UniProtKB-KW"/>
</dbReference>
<dbReference type="RefSeq" id="WP_115690586.1">
    <property type="nucleotide sequence ID" value="NZ_CP031417.1"/>
</dbReference>
<proteinExistence type="predicted"/>
<dbReference type="InterPro" id="IPR036380">
    <property type="entry name" value="Isochorismatase-like_sf"/>
</dbReference>
<protein>
    <submittedName>
        <fullName evidence="3">Isochorismatase family protein</fullName>
    </submittedName>
</protein>
<accession>A0A345ZUU3</accession>
<feature type="domain" description="Isochorismatase-like" evidence="2">
    <location>
        <begin position="47"/>
        <end position="237"/>
    </location>
</feature>
<dbReference type="OrthoDB" id="7500697at2"/>
<evidence type="ECO:0000313" key="3">
    <source>
        <dbReference type="EMBL" id="AXK80690.1"/>
    </source>
</evidence>
<keyword evidence="1" id="KW-0378">Hydrolase</keyword>
<dbReference type="PANTHER" id="PTHR43540">
    <property type="entry name" value="PEROXYUREIDOACRYLATE/UREIDOACRYLATE AMIDOHYDROLASE-RELATED"/>
    <property type="match status" value="1"/>
</dbReference>
<keyword evidence="4" id="KW-1185">Reference proteome</keyword>
<dbReference type="AlphaFoldDB" id="A0A345ZUU3"/>
<organism evidence="3 4">
    <name type="scientific">Pseudolabrys taiwanensis</name>
    <dbReference type="NCBI Taxonomy" id="331696"/>
    <lineage>
        <taxon>Bacteria</taxon>
        <taxon>Pseudomonadati</taxon>
        <taxon>Pseudomonadota</taxon>
        <taxon>Alphaproteobacteria</taxon>
        <taxon>Hyphomicrobiales</taxon>
        <taxon>Xanthobacteraceae</taxon>
        <taxon>Pseudolabrys</taxon>
    </lineage>
</organism>
<evidence type="ECO:0000313" key="4">
    <source>
        <dbReference type="Proteomes" id="UP000254889"/>
    </source>
</evidence>
<evidence type="ECO:0000259" key="2">
    <source>
        <dbReference type="Pfam" id="PF00857"/>
    </source>
</evidence>